<geneLocation type="mitochondrion" evidence="1"/>
<evidence type="ECO:0000313" key="2">
    <source>
        <dbReference type="Proteomes" id="UP000290189"/>
    </source>
</evidence>
<organism evidence="1 2">
    <name type="scientific">Plasmodiophora brassicae</name>
    <name type="common">Clubroot disease agent</name>
    <dbReference type="NCBI Taxonomy" id="37360"/>
    <lineage>
        <taxon>Eukaryota</taxon>
        <taxon>Sar</taxon>
        <taxon>Rhizaria</taxon>
        <taxon>Endomyxa</taxon>
        <taxon>Phytomyxea</taxon>
        <taxon>Plasmodiophorida</taxon>
        <taxon>Plasmodiophoridae</taxon>
        <taxon>Plasmodiophora</taxon>
    </lineage>
</organism>
<accession>A0A3P3Y1J2</accession>
<protein>
    <submittedName>
        <fullName evidence="1">Uncharacterized protein</fullName>
    </submittedName>
</protein>
<dbReference type="AlphaFoldDB" id="A0A3P3Y1J2"/>
<evidence type="ECO:0000313" key="1">
    <source>
        <dbReference type="EMBL" id="SPQ94058.1"/>
    </source>
</evidence>
<name>A0A3P3Y1J2_PLABS</name>
<gene>
    <name evidence="1" type="ORF">PLBR_LOCUS1273</name>
</gene>
<dbReference type="EMBL" id="OVEO01000002">
    <property type="protein sequence ID" value="SPQ94058.1"/>
    <property type="molecule type" value="Genomic_DNA"/>
</dbReference>
<proteinExistence type="predicted"/>
<sequence length="447" mass="50199">MQSVVVMLLNKKRALMAPLTYHRTKRLRQSGSVKQSKPSGRKLKFTGVNTEVSFDLASPPILVNPSNGDLHSNVRALVATAPDNTRLRLELLGSRITSEAELDRVLETPDVGVQTLCDADDVAAVPTMAREQLLARLQSIDGDFAADDDVDADELRDLLHRVYTADLRRAAQRRKEFLERECLVRNLLPGTRMATNVTMLRAELRREAAQMAREDGVVDAVTASVTGLSEAECKEKMSSLRSVATVNFLRALGLNHAGTIDELEHRMELFVHVRRRALLLSSPVRPDEMTRDDLVAALDERRITIPFGASDKFLRSILTNQVIRERIKAPIKFPFGVSELELDDLDDLGPMTLRQMLMQARGPKAVQDIARGDRQHLLERLRATILQQNNDGYVSAIRSLLRGLQCFDVIADLDDEGAPWTTWFGHLERAMHEERGKLLLNEFNETL</sequence>
<dbReference type="Proteomes" id="UP000290189">
    <property type="component" value="Unassembled WGS sequence"/>
</dbReference>
<keyword evidence="1" id="KW-0496">Mitochondrion</keyword>
<reference evidence="1 2" key="1">
    <citation type="submission" date="2018-03" db="EMBL/GenBank/DDBJ databases">
        <authorList>
            <person name="Fogelqvist J."/>
        </authorList>
    </citation>
    <scope>NUCLEOTIDE SEQUENCE [LARGE SCALE GENOMIC DNA]</scope>
</reference>